<dbReference type="GO" id="GO:0005524">
    <property type="term" value="F:ATP binding"/>
    <property type="evidence" value="ECO:0007669"/>
    <property type="project" value="UniProtKB-KW"/>
</dbReference>
<dbReference type="PROSITE" id="PS50893">
    <property type="entry name" value="ABC_TRANSPORTER_2"/>
    <property type="match status" value="1"/>
</dbReference>
<dbReference type="SMART" id="SM00382">
    <property type="entry name" value="AAA"/>
    <property type="match status" value="1"/>
</dbReference>
<keyword evidence="3" id="KW-0547">Nucleotide-binding</keyword>
<dbReference type="PANTHER" id="PTHR43820">
    <property type="entry name" value="HIGH-AFFINITY BRANCHED-CHAIN AMINO ACID TRANSPORT ATP-BINDING PROTEIN LIVF"/>
    <property type="match status" value="1"/>
</dbReference>
<dbReference type="EMBL" id="CP033972">
    <property type="protein sequence ID" value="AZG45780.1"/>
    <property type="molecule type" value="Genomic_DNA"/>
</dbReference>
<evidence type="ECO:0000256" key="4">
    <source>
        <dbReference type="ARBA" id="ARBA00022840"/>
    </source>
</evidence>
<evidence type="ECO:0000256" key="5">
    <source>
        <dbReference type="ARBA" id="ARBA00022970"/>
    </source>
</evidence>
<dbReference type="PANTHER" id="PTHR43820:SF4">
    <property type="entry name" value="HIGH-AFFINITY BRANCHED-CHAIN AMINO ACID TRANSPORT ATP-BINDING PROTEIN LIVF"/>
    <property type="match status" value="1"/>
</dbReference>
<dbReference type="CDD" id="cd03224">
    <property type="entry name" value="ABC_TM1139_LivF_branched"/>
    <property type="match status" value="1"/>
</dbReference>
<dbReference type="InterPro" id="IPR003593">
    <property type="entry name" value="AAA+_ATPase"/>
</dbReference>
<dbReference type="GO" id="GO:0015658">
    <property type="term" value="F:branched-chain amino acid transmembrane transporter activity"/>
    <property type="evidence" value="ECO:0007669"/>
    <property type="project" value="TreeGrafter"/>
</dbReference>
<evidence type="ECO:0000313" key="7">
    <source>
        <dbReference type="EMBL" id="AZG45780.1"/>
    </source>
</evidence>
<evidence type="ECO:0000256" key="3">
    <source>
        <dbReference type="ARBA" id="ARBA00022741"/>
    </source>
</evidence>
<proteinExistence type="inferred from homology"/>
<protein>
    <submittedName>
        <fullName evidence="7">High-affinity branched-chain amino acid transport ATP-binding protein LivF</fullName>
    </submittedName>
</protein>
<keyword evidence="2" id="KW-0813">Transport</keyword>
<evidence type="ECO:0000256" key="1">
    <source>
        <dbReference type="ARBA" id="ARBA00005417"/>
    </source>
</evidence>
<dbReference type="PROSITE" id="PS00211">
    <property type="entry name" value="ABC_TRANSPORTER_1"/>
    <property type="match status" value="1"/>
</dbReference>
<keyword evidence="5" id="KW-0029">Amino-acid transport</keyword>
<reference evidence="7 8" key="1">
    <citation type="submission" date="2018-11" db="EMBL/GenBank/DDBJ databases">
        <title>Gordonia insulae sp. nov., isolated from an island soil.</title>
        <authorList>
            <person name="Kim Y.S."/>
            <person name="Kim S.B."/>
        </authorList>
    </citation>
    <scope>NUCLEOTIDE SEQUENCE [LARGE SCALE GENOMIC DNA]</scope>
    <source>
        <strain evidence="7 8">MMS17-SY073</strain>
    </source>
</reference>
<dbReference type="KEGG" id="gom:D7316_02380"/>
<keyword evidence="8" id="KW-1185">Reference proteome</keyword>
<dbReference type="InterPro" id="IPR017871">
    <property type="entry name" value="ABC_transporter-like_CS"/>
</dbReference>
<dbReference type="InterPro" id="IPR003439">
    <property type="entry name" value="ABC_transporter-like_ATP-bd"/>
</dbReference>
<dbReference type="Proteomes" id="UP000271469">
    <property type="component" value="Chromosome"/>
</dbReference>
<evidence type="ECO:0000313" key="8">
    <source>
        <dbReference type="Proteomes" id="UP000271469"/>
    </source>
</evidence>
<accession>A0A3G8JNM7</accession>
<dbReference type="GO" id="GO:0016887">
    <property type="term" value="F:ATP hydrolysis activity"/>
    <property type="evidence" value="ECO:0007669"/>
    <property type="project" value="InterPro"/>
</dbReference>
<gene>
    <name evidence="7" type="primary">livF_5</name>
    <name evidence="7" type="ORF">D7316_02380</name>
</gene>
<organism evidence="7 8">
    <name type="scientific">Gordonia insulae</name>
    <dbReference type="NCBI Taxonomy" id="2420509"/>
    <lineage>
        <taxon>Bacteria</taxon>
        <taxon>Bacillati</taxon>
        <taxon>Actinomycetota</taxon>
        <taxon>Actinomycetes</taxon>
        <taxon>Mycobacteriales</taxon>
        <taxon>Gordoniaceae</taxon>
        <taxon>Gordonia</taxon>
    </lineage>
</organism>
<dbReference type="AlphaFoldDB" id="A0A3G8JNM7"/>
<dbReference type="RefSeq" id="WP_197718223.1">
    <property type="nucleotide sequence ID" value="NZ_CP033972.1"/>
</dbReference>
<evidence type="ECO:0000259" key="6">
    <source>
        <dbReference type="PROSITE" id="PS50893"/>
    </source>
</evidence>
<evidence type="ECO:0000256" key="2">
    <source>
        <dbReference type="ARBA" id="ARBA00022448"/>
    </source>
</evidence>
<comment type="similarity">
    <text evidence="1">Belongs to the ABC transporter superfamily.</text>
</comment>
<dbReference type="SUPFAM" id="SSF52540">
    <property type="entry name" value="P-loop containing nucleoside triphosphate hydrolases"/>
    <property type="match status" value="1"/>
</dbReference>
<dbReference type="InterPro" id="IPR027417">
    <property type="entry name" value="P-loop_NTPase"/>
</dbReference>
<sequence>MIPPLLELRDIRAGYGGITALHGVDLTVRAGQVVALLGPNGAGKTTTQKIAAGVHQVDSGEVLYGGRDVTGISSRDAARAGVCLIPEGRGVFPNLTVRENLWMMTFTGRSREEIEEMAFARFPILEQRASQTAGTMSGGEQQMLALSRGLTTDPAVLLLDELSMGLAPLVVERLYEQVAQIAREGVAVLVVEQFASAVLDMADHAAVLVRGRIEYDGPPGRELRNELANLYLGSAS</sequence>
<feature type="domain" description="ABC transporter" evidence="6">
    <location>
        <begin position="6"/>
        <end position="235"/>
    </location>
</feature>
<dbReference type="GO" id="GO:0015807">
    <property type="term" value="P:L-amino acid transport"/>
    <property type="evidence" value="ECO:0007669"/>
    <property type="project" value="TreeGrafter"/>
</dbReference>
<dbReference type="Gene3D" id="3.40.50.300">
    <property type="entry name" value="P-loop containing nucleotide triphosphate hydrolases"/>
    <property type="match status" value="1"/>
</dbReference>
<name>A0A3G8JNM7_9ACTN</name>
<dbReference type="Pfam" id="PF00005">
    <property type="entry name" value="ABC_tran"/>
    <property type="match status" value="1"/>
</dbReference>
<keyword evidence="4 7" id="KW-0067">ATP-binding</keyword>
<dbReference type="InterPro" id="IPR052156">
    <property type="entry name" value="BCAA_Transport_ATP-bd_LivF"/>
</dbReference>